<evidence type="ECO:0000313" key="1">
    <source>
        <dbReference type="EMBL" id="CAA9468851.1"/>
    </source>
</evidence>
<dbReference type="AlphaFoldDB" id="A0A6J4RC94"/>
<reference evidence="1" key="1">
    <citation type="submission" date="2020-02" db="EMBL/GenBank/DDBJ databases">
        <authorList>
            <person name="Meier V. D."/>
        </authorList>
    </citation>
    <scope>NUCLEOTIDE SEQUENCE</scope>
    <source>
        <strain evidence="1">AVDCRST_MAG02</strain>
    </source>
</reference>
<gene>
    <name evidence="1" type="ORF">AVDCRST_MAG02-3463</name>
</gene>
<protein>
    <submittedName>
        <fullName evidence="1">Uncharacterized protein</fullName>
    </submittedName>
</protein>
<sequence length="78" mass="9157">MAVYRVKDKRTRRAAHDFIMAMAKHGSDSFQRHYGYRFRTDGDVKRFFAEQGRNFNDVQLECRKKDAQLPFENLIGGG</sequence>
<dbReference type="EMBL" id="CADCVH010000101">
    <property type="protein sequence ID" value="CAA9468851.1"/>
    <property type="molecule type" value="Genomic_DNA"/>
</dbReference>
<proteinExistence type="predicted"/>
<accession>A0A6J4RC94</accession>
<name>A0A6J4RC94_9ACTN</name>
<organism evidence="1">
    <name type="scientific">uncultured Rubrobacteraceae bacterium</name>
    <dbReference type="NCBI Taxonomy" id="349277"/>
    <lineage>
        <taxon>Bacteria</taxon>
        <taxon>Bacillati</taxon>
        <taxon>Actinomycetota</taxon>
        <taxon>Rubrobacteria</taxon>
        <taxon>Rubrobacterales</taxon>
        <taxon>Rubrobacteraceae</taxon>
        <taxon>environmental samples</taxon>
    </lineage>
</organism>